<evidence type="ECO:0000259" key="13">
    <source>
        <dbReference type="Pfam" id="PF08029"/>
    </source>
</evidence>
<keyword evidence="11" id="KW-0067">ATP-binding</keyword>
<comment type="catalytic activity">
    <reaction evidence="1 11">
        <text>1-(5-phospho-beta-D-ribosyl)-ATP + diphosphate = 5-phospho-alpha-D-ribose 1-diphosphate + ATP</text>
        <dbReference type="Rhea" id="RHEA:18473"/>
        <dbReference type="ChEBI" id="CHEBI:30616"/>
        <dbReference type="ChEBI" id="CHEBI:33019"/>
        <dbReference type="ChEBI" id="CHEBI:58017"/>
        <dbReference type="ChEBI" id="CHEBI:73183"/>
        <dbReference type="EC" id="2.4.2.17"/>
    </reaction>
</comment>
<dbReference type="PROSITE" id="PS01316">
    <property type="entry name" value="ATP_P_PHORIBOSYLTR"/>
    <property type="match status" value="1"/>
</dbReference>
<evidence type="ECO:0000256" key="8">
    <source>
        <dbReference type="ARBA" id="ARBA00022679"/>
    </source>
</evidence>
<dbReference type="GO" id="GO:0005737">
    <property type="term" value="C:cytoplasm"/>
    <property type="evidence" value="ECO:0007669"/>
    <property type="project" value="UniProtKB-SubCell"/>
</dbReference>
<keyword evidence="11" id="KW-0460">Magnesium</keyword>
<evidence type="ECO:0000256" key="2">
    <source>
        <dbReference type="ARBA" id="ARBA00004667"/>
    </source>
</evidence>
<evidence type="ECO:0000256" key="7">
    <source>
        <dbReference type="ARBA" id="ARBA00022676"/>
    </source>
</evidence>
<comment type="pathway">
    <text evidence="2 11">Amino-acid biosynthesis; L-histidine biosynthesis; L-histidine from 5-phospho-alpha-D-ribose 1-diphosphate: step 1/9.</text>
</comment>
<dbReference type="UniPathway" id="UPA00031">
    <property type="reaction ID" value="UER00006"/>
</dbReference>
<dbReference type="InterPro" id="IPR015867">
    <property type="entry name" value="N-reg_PII/ATP_PRibTrfase_C"/>
</dbReference>
<dbReference type="PANTHER" id="PTHR21403:SF8">
    <property type="entry name" value="ATP PHOSPHORIBOSYLTRANSFERASE"/>
    <property type="match status" value="1"/>
</dbReference>
<dbReference type="NCBIfam" id="TIGR00070">
    <property type="entry name" value="hisG"/>
    <property type="match status" value="1"/>
</dbReference>
<evidence type="ECO:0000256" key="1">
    <source>
        <dbReference type="ARBA" id="ARBA00000915"/>
    </source>
</evidence>
<reference evidence="14 15" key="1">
    <citation type="journal article" date="2013" name="ISME J.">
        <title>Metabolic model for the filamentous 'Candidatus Microthrix parvicella' based on genomic and metagenomic analyses.</title>
        <authorList>
            <person name="Jon McIlroy S."/>
            <person name="Kristiansen R."/>
            <person name="Albertsen M."/>
            <person name="Michael Karst S."/>
            <person name="Rossetti S."/>
            <person name="Lund Nielsen J."/>
            <person name="Tandoi V."/>
            <person name="James Seviour R."/>
            <person name="Nielsen P.H."/>
        </authorList>
    </citation>
    <scope>NUCLEOTIDE SEQUENCE [LARGE SCALE GENOMIC DNA]</scope>
    <source>
        <strain evidence="14 15">RN1</strain>
    </source>
</reference>
<comment type="cofactor">
    <cofactor evidence="11">
        <name>Mg(2+)</name>
        <dbReference type="ChEBI" id="CHEBI:18420"/>
    </cofactor>
</comment>
<evidence type="ECO:0000256" key="5">
    <source>
        <dbReference type="ARBA" id="ARBA00020998"/>
    </source>
</evidence>
<dbReference type="Pfam" id="PF08029">
    <property type="entry name" value="HisG_C"/>
    <property type="match status" value="1"/>
</dbReference>
<evidence type="ECO:0000256" key="3">
    <source>
        <dbReference type="ARBA" id="ARBA00007955"/>
    </source>
</evidence>
<dbReference type="HOGENOM" id="CLU_038115_1_1_11"/>
<sequence>MPTSEPSTANLTGADPKAPMRVALPNKGALSEEAAELMSEAGYRLGRSGKALRVYDRDESVEFLFLRPRDIAIYVGSGVIDLGITGRDLSSDSRAPVDEVLSLGFGKAEFRLAAPAGSGFALVDGARIATSYDGLLGAYLTKQRVEASIIHLDGAVELAPSLGVADAVADVVQSGRTMADAGLELIGEPLLASEAVLITQRGRKPDEAARVMVERLRGVVVAAEYLMVEYDLPAELMAEATAVAPGMEGVTVTPLAREGWVAIRVMVAKAEANVVMDSLSRIGAKAILASDLRTCRL</sequence>
<comment type="similarity">
    <text evidence="3 11">Belongs to the ATP phosphoribosyltransferase family. Long subfamily.</text>
</comment>
<gene>
    <name evidence="11 14" type="primary">hisG</name>
    <name evidence="14" type="ORF">BN381_50064</name>
</gene>
<evidence type="ECO:0000256" key="10">
    <source>
        <dbReference type="ARBA" id="ARBA00024861"/>
    </source>
</evidence>
<accession>R4Z6Y3</accession>
<dbReference type="InterPro" id="IPR020621">
    <property type="entry name" value="ATP-PRT_HisG_long"/>
</dbReference>
<keyword evidence="15" id="KW-1185">Reference proteome</keyword>
<dbReference type="STRING" id="1229780.BN381_50064"/>
<dbReference type="Proteomes" id="UP000018291">
    <property type="component" value="Unassembled WGS sequence"/>
</dbReference>
<dbReference type="GO" id="GO:0000105">
    <property type="term" value="P:L-histidine biosynthetic process"/>
    <property type="evidence" value="ECO:0007669"/>
    <property type="project" value="UniProtKB-UniRule"/>
</dbReference>
<keyword evidence="11" id="KW-0547">Nucleotide-binding</keyword>
<evidence type="ECO:0000313" key="15">
    <source>
        <dbReference type="Proteomes" id="UP000018291"/>
    </source>
</evidence>
<dbReference type="EC" id="2.4.2.17" evidence="4 11"/>
<dbReference type="Pfam" id="PF01634">
    <property type="entry name" value="HisG"/>
    <property type="match status" value="1"/>
</dbReference>
<dbReference type="InterPro" id="IPR013115">
    <property type="entry name" value="HisG_C"/>
</dbReference>
<dbReference type="InterPro" id="IPR001348">
    <property type="entry name" value="ATP_PRibTrfase_HisG"/>
</dbReference>
<organism evidence="14 15">
    <name type="scientific">Candidatus Neomicrothrix parvicella RN1</name>
    <dbReference type="NCBI Taxonomy" id="1229780"/>
    <lineage>
        <taxon>Bacteria</taxon>
        <taxon>Bacillati</taxon>
        <taxon>Actinomycetota</taxon>
        <taxon>Acidimicrobiia</taxon>
        <taxon>Acidimicrobiales</taxon>
        <taxon>Microthrixaceae</taxon>
        <taxon>Candidatus Neomicrothrix</taxon>
    </lineage>
</organism>
<comment type="caution">
    <text evidence="14">The sequence shown here is derived from an EMBL/GenBank/DDBJ whole genome shotgun (WGS) entry which is preliminary data.</text>
</comment>
<keyword evidence="9 11" id="KW-0368">Histidine biosynthesis</keyword>
<dbReference type="NCBIfam" id="TIGR03455">
    <property type="entry name" value="HisG_C-term"/>
    <property type="match status" value="1"/>
</dbReference>
<dbReference type="Gene3D" id="3.40.190.10">
    <property type="entry name" value="Periplasmic binding protein-like II"/>
    <property type="match status" value="2"/>
</dbReference>
<evidence type="ECO:0000256" key="9">
    <source>
        <dbReference type="ARBA" id="ARBA00023102"/>
    </source>
</evidence>
<dbReference type="RefSeq" id="WP_012229277.1">
    <property type="nucleotide sequence ID" value="NZ_HG422565.1"/>
</dbReference>
<dbReference type="GO" id="GO:0000287">
    <property type="term" value="F:magnesium ion binding"/>
    <property type="evidence" value="ECO:0007669"/>
    <property type="project" value="UniProtKB-UniRule"/>
</dbReference>
<dbReference type="PANTHER" id="PTHR21403">
    <property type="entry name" value="ATP PHOSPHORIBOSYLTRANSFERASE ATP-PRTASE"/>
    <property type="match status" value="1"/>
</dbReference>
<proteinExistence type="inferred from homology"/>
<feature type="domain" description="ATP phosphoribosyltransferase catalytic" evidence="12">
    <location>
        <begin position="67"/>
        <end position="217"/>
    </location>
</feature>
<dbReference type="eggNOG" id="COG0040">
    <property type="taxonomic scope" value="Bacteria"/>
</dbReference>
<feature type="domain" description="Histidine biosynthesis HisG C-terminal" evidence="13">
    <location>
        <begin position="222"/>
        <end position="293"/>
    </location>
</feature>
<name>R4Z6Y3_9ACTN</name>
<comment type="activity regulation">
    <text evidence="11">Feedback inhibited by histidine.</text>
</comment>
<keyword evidence="11" id="KW-0479">Metal-binding</keyword>
<dbReference type="AlphaFoldDB" id="R4Z6Y3"/>
<dbReference type="HAMAP" id="MF_00079">
    <property type="entry name" value="HisG_Long"/>
    <property type="match status" value="1"/>
</dbReference>
<dbReference type="SUPFAM" id="SSF54913">
    <property type="entry name" value="GlnB-like"/>
    <property type="match status" value="1"/>
</dbReference>
<dbReference type="InterPro" id="IPR018198">
    <property type="entry name" value="ATP_PRibTrfase_CS"/>
</dbReference>
<keyword evidence="6 11" id="KW-0028">Amino-acid biosynthesis</keyword>
<dbReference type="Gene3D" id="3.30.70.120">
    <property type="match status" value="1"/>
</dbReference>
<dbReference type="GO" id="GO:0003879">
    <property type="term" value="F:ATP phosphoribosyltransferase activity"/>
    <property type="evidence" value="ECO:0007669"/>
    <property type="project" value="UniProtKB-UniRule"/>
</dbReference>
<protein>
    <recommendedName>
        <fullName evidence="5 11">ATP phosphoribosyltransferase</fullName>
        <shortName evidence="11">ATP-PRT</shortName>
        <shortName evidence="11">ATP-PRTase</shortName>
        <ecNumber evidence="4 11">2.4.2.17</ecNumber>
    </recommendedName>
</protein>
<keyword evidence="8 11" id="KW-0808">Transferase</keyword>
<evidence type="ECO:0000259" key="12">
    <source>
        <dbReference type="Pfam" id="PF01634"/>
    </source>
</evidence>
<keyword evidence="11" id="KW-0963">Cytoplasm</keyword>
<keyword evidence="7 11" id="KW-0328">Glycosyltransferase</keyword>
<dbReference type="EMBL" id="CANL01000045">
    <property type="protein sequence ID" value="CCM64922.1"/>
    <property type="molecule type" value="Genomic_DNA"/>
</dbReference>
<dbReference type="SUPFAM" id="SSF53850">
    <property type="entry name" value="Periplasmic binding protein-like II"/>
    <property type="match status" value="1"/>
</dbReference>
<evidence type="ECO:0000256" key="6">
    <source>
        <dbReference type="ARBA" id="ARBA00022605"/>
    </source>
</evidence>
<comment type="subcellular location">
    <subcellularLocation>
        <location evidence="11">Cytoplasm</location>
    </subcellularLocation>
</comment>
<evidence type="ECO:0000256" key="4">
    <source>
        <dbReference type="ARBA" id="ARBA00011946"/>
    </source>
</evidence>
<dbReference type="GO" id="GO:0005524">
    <property type="term" value="F:ATP binding"/>
    <property type="evidence" value="ECO:0007669"/>
    <property type="project" value="UniProtKB-KW"/>
</dbReference>
<comment type="function">
    <text evidence="10 11">Catalyzes the condensation of ATP and 5-phosphoribose 1-diphosphate to form N'-(5'-phosphoribosyl)-ATP (PR-ATP). Has a crucial role in the pathway because the rate of histidine biosynthesis seems to be controlled primarily by regulation of HisG enzymatic activity.</text>
</comment>
<dbReference type="InterPro" id="IPR013820">
    <property type="entry name" value="ATP_PRibTrfase_cat"/>
</dbReference>
<evidence type="ECO:0000313" key="14">
    <source>
        <dbReference type="EMBL" id="CCM64922.1"/>
    </source>
</evidence>
<evidence type="ECO:0000256" key="11">
    <source>
        <dbReference type="HAMAP-Rule" id="MF_00079"/>
    </source>
</evidence>
<dbReference type="InterPro" id="IPR011322">
    <property type="entry name" value="N-reg_PII-like_a/b"/>
</dbReference>